<dbReference type="InterPro" id="IPR052336">
    <property type="entry name" value="MlaD_Phospholipid_Transporter"/>
</dbReference>
<reference evidence="4" key="1">
    <citation type="journal article" date="2019" name="Int. J. Syst. Evol. Microbiol.">
        <title>The Global Catalogue of Microorganisms (GCM) 10K type strain sequencing project: providing services to taxonomists for standard genome sequencing and annotation.</title>
        <authorList>
            <consortium name="The Broad Institute Genomics Platform"/>
            <consortium name="The Broad Institute Genome Sequencing Center for Infectious Disease"/>
            <person name="Wu L."/>
            <person name="Ma J."/>
        </authorList>
    </citation>
    <scope>NUCLEOTIDE SEQUENCE [LARGE SCALE GENOMIC DNA]</scope>
    <source>
        <strain evidence="4">KCTC 32255</strain>
    </source>
</reference>
<comment type="caution">
    <text evidence="3">The sequence shown here is derived from an EMBL/GenBank/DDBJ whole genome shotgun (WGS) entry which is preliminary data.</text>
</comment>
<keyword evidence="4" id="KW-1185">Reference proteome</keyword>
<proteinExistence type="predicted"/>
<gene>
    <name evidence="3" type="ORF">ACFQGD_03370</name>
</gene>
<dbReference type="PANTHER" id="PTHR33371:SF4">
    <property type="entry name" value="INTERMEMBRANE PHOSPHOLIPID TRANSPORT SYSTEM BINDING PROTEIN MLAD"/>
    <property type="match status" value="1"/>
</dbReference>
<dbReference type="SUPFAM" id="SSF58104">
    <property type="entry name" value="Methyl-accepting chemotaxis protein (MCP) signaling domain"/>
    <property type="match status" value="1"/>
</dbReference>
<name>A0ABW2BV07_9PSEU</name>
<organism evidence="3 4">
    <name type="scientific">Haloechinothrix salitolerans</name>
    <dbReference type="NCBI Taxonomy" id="926830"/>
    <lineage>
        <taxon>Bacteria</taxon>
        <taxon>Bacillati</taxon>
        <taxon>Actinomycetota</taxon>
        <taxon>Actinomycetes</taxon>
        <taxon>Pseudonocardiales</taxon>
        <taxon>Pseudonocardiaceae</taxon>
        <taxon>Haloechinothrix</taxon>
    </lineage>
</organism>
<dbReference type="EMBL" id="JBHSXX010000001">
    <property type="protein sequence ID" value="MFC6866175.1"/>
    <property type="molecule type" value="Genomic_DNA"/>
</dbReference>
<feature type="domain" description="Mce/MlaD" evidence="2">
    <location>
        <begin position="61"/>
        <end position="136"/>
    </location>
</feature>
<evidence type="ECO:0000256" key="1">
    <source>
        <dbReference type="SAM" id="Phobius"/>
    </source>
</evidence>
<evidence type="ECO:0000313" key="3">
    <source>
        <dbReference type="EMBL" id="MFC6866175.1"/>
    </source>
</evidence>
<feature type="transmembrane region" description="Helical" evidence="1">
    <location>
        <begin position="21"/>
        <end position="43"/>
    </location>
</feature>
<keyword evidence="1" id="KW-0812">Transmembrane</keyword>
<keyword evidence="1" id="KW-0472">Membrane</keyword>
<dbReference type="RefSeq" id="WP_345407258.1">
    <property type="nucleotide sequence ID" value="NZ_BAABLA010000123.1"/>
</dbReference>
<accession>A0ABW2BV07</accession>
<evidence type="ECO:0000259" key="2">
    <source>
        <dbReference type="Pfam" id="PF02470"/>
    </source>
</evidence>
<dbReference type="Pfam" id="PF02470">
    <property type="entry name" value="MlaD"/>
    <property type="match status" value="1"/>
</dbReference>
<sequence length="418" mass="44692">MSAGKGRLRKTWQRIRTEPKFGRNVLVVLCLVVLGLTSGAVIVNNQGSGLTTWPWTERFQFEAVFREAHGVAAGQGQGVRIAGVTVGSIEQAKVSENGNAVLRLGVEPGHQIYDNARLVLRPKSPLNEMYVTINPGGPPGEPIEAGERLPIGNTQTPVTIDRVTAHLDGGTRDALASLINEADIALTNAPEKLATGVSGTEKVLRNLRPVVTELHKRQDTLADLVSAVAAISRAVGEDNQRLTRLADDLQQSLQVLSDRSHPLDKAIRQLPEFTSQLKRATDAVRALSGQLDPTLDSVRKASDSLPDALADLRSTVEQAGPVVDKANPVVAQLKPVAADLRPVLRDTRAALPDLTAMSARLDPVTSAVLPYLNDLRAFAYNTASITSLRDGNAPVIRAHLVAAPSTIPLLENMSSQGN</sequence>
<protein>
    <submittedName>
        <fullName evidence="3">MlaD family protein</fullName>
    </submittedName>
</protein>
<evidence type="ECO:0000313" key="4">
    <source>
        <dbReference type="Proteomes" id="UP001596337"/>
    </source>
</evidence>
<dbReference type="PANTHER" id="PTHR33371">
    <property type="entry name" value="INTERMEMBRANE PHOSPHOLIPID TRANSPORT SYSTEM BINDING PROTEIN MLAD-RELATED"/>
    <property type="match status" value="1"/>
</dbReference>
<dbReference type="InterPro" id="IPR003399">
    <property type="entry name" value="Mce/MlaD"/>
</dbReference>
<dbReference type="Proteomes" id="UP001596337">
    <property type="component" value="Unassembled WGS sequence"/>
</dbReference>
<keyword evidence="1" id="KW-1133">Transmembrane helix</keyword>